<evidence type="ECO:0000256" key="1">
    <source>
        <dbReference type="ARBA" id="ARBA00001913"/>
    </source>
</evidence>
<dbReference type="PANTHER" id="PTHR38481">
    <property type="entry name" value="HYALURONATE LYASE"/>
    <property type="match status" value="1"/>
</dbReference>
<comment type="subunit">
    <text evidence="3">Monomer.</text>
</comment>
<dbReference type="RefSeq" id="WP_098195279.1">
    <property type="nucleotide sequence ID" value="NZ_CP023777.1"/>
</dbReference>
<dbReference type="Gene3D" id="2.70.98.10">
    <property type="match status" value="1"/>
</dbReference>
<evidence type="ECO:0000259" key="8">
    <source>
        <dbReference type="Pfam" id="PF02278"/>
    </source>
</evidence>
<organism evidence="12 13">
    <name type="scientific">Chitinophaga caeni</name>
    <dbReference type="NCBI Taxonomy" id="2029983"/>
    <lineage>
        <taxon>Bacteria</taxon>
        <taxon>Pseudomonadati</taxon>
        <taxon>Bacteroidota</taxon>
        <taxon>Chitinophagia</taxon>
        <taxon>Chitinophagales</taxon>
        <taxon>Chitinophagaceae</taxon>
        <taxon>Chitinophaga</taxon>
    </lineage>
</organism>
<proteinExistence type="inferred from homology"/>
<feature type="domain" description="Polysaccharide lyase family 8 C-terminal" evidence="9">
    <location>
        <begin position="611"/>
        <end position="679"/>
    </location>
</feature>
<comment type="similarity">
    <text evidence="2">Belongs to the polysaccharide lyase 8 family.</text>
</comment>
<dbReference type="Gene3D" id="1.50.10.100">
    <property type="entry name" value="Chondroitin AC/alginate lyase"/>
    <property type="match status" value="1"/>
</dbReference>
<dbReference type="GO" id="GO:0005975">
    <property type="term" value="P:carbohydrate metabolic process"/>
    <property type="evidence" value="ECO:0007669"/>
    <property type="project" value="InterPro"/>
</dbReference>
<dbReference type="Gene3D" id="2.60.120.10">
    <property type="entry name" value="Jelly Rolls"/>
    <property type="match status" value="1"/>
</dbReference>
<keyword evidence="13" id="KW-1185">Reference proteome</keyword>
<dbReference type="Pfam" id="PF02884">
    <property type="entry name" value="Lyase_8_C"/>
    <property type="match status" value="1"/>
</dbReference>
<protein>
    <submittedName>
        <fullName evidence="12">Uncharacterized protein</fullName>
    </submittedName>
</protein>
<dbReference type="Pfam" id="PF07883">
    <property type="entry name" value="Cupin_2"/>
    <property type="match status" value="1"/>
</dbReference>
<comment type="cofactor">
    <cofactor evidence="1">
        <name>Ca(2+)</name>
        <dbReference type="ChEBI" id="CHEBI:29108"/>
    </cofactor>
</comment>
<dbReference type="InterPro" id="IPR013096">
    <property type="entry name" value="Cupin_2"/>
</dbReference>
<dbReference type="OrthoDB" id="6394136at2"/>
<evidence type="ECO:0000259" key="10">
    <source>
        <dbReference type="Pfam" id="PF07883"/>
    </source>
</evidence>
<feature type="active site" evidence="7">
    <location>
        <position position="241"/>
    </location>
</feature>
<dbReference type="GO" id="GO:0030246">
    <property type="term" value="F:carbohydrate binding"/>
    <property type="evidence" value="ECO:0007669"/>
    <property type="project" value="InterPro"/>
</dbReference>
<dbReference type="SUPFAM" id="SSF49863">
    <property type="entry name" value="Hyaluronate lyase-like, C-terminal domain"/>
    <property type="match status" value="1"/>
</dbReference>
<dbReference type="InterPro" id="IPR038970">
    <property type="entry name" value="Lyase_8"/>
</dbReference>
<evidence type="ECO:0000256" key="2">
    <source>
        <dbReference type="ARBA" id="ARBA00006699"/>
    </source>
</evidence>
<dbReference type="Pfam" id="PF02278">
    <property type="entry name" value="Lyase_8"/>
    <property type="match status" value="1"/>
</dbReference>
<feature type="active site" evidence="7">
    <location>
        <position position="232"/>
    </location>
</feature>
<evidence type="ECO:0000256" key="4">
    <source>
        <dbReference type="ARBA" id="ARBA00022729"/>
    </source>
</evidence>
<evidence type="ECO:0000256" key="3">
    <source>
        <dbReference type="ARBA" id="ARBA00011245"/>
    </source>
</evidence>
<dbReference type="Proteomes" id="UP000220133">
    <property type="component" value="Chromosome"/>
</dbReference>
<dbReference type="GO" id="GO:0016837">
    <property type="term" value="F:carbon-oxygen lyase activity, acting on polysaccharides"/>
    <property type="evidence" value="ECO:0007669"/>
    <property type="project" value="UniProtKB-ARBA"/>
</dbReference>
<feature type="domain" description="Cupin type-2" evidence="10">
    <location>
        <begin position="747"/>
        <end position="808"/>
    </location>
</feature>
<keyword evidence="5" id="KW-0106">Calcium</keyword>
<accession>A0A291QY96</accession>
<dbReference type="InterPro" id="IPR011071">
    <property type="entry name" value="Lyase_8-like_C"/>
</dbReference>
<name>A0A291QY96_9BACT</name>
<dbReference type="InterPro" id="IPR003159">
    <property type="entry name" value="Lyase_8_central_dom"/>
</dbReference>
<evidence type="ECO:0000313" key="12">
    <source>
        <dbReference type="EMBL" id="ATL48910.1"/>
    </source>
</evidence>
<dbReference type="EMBL" id="CP023777">
    <property type="protein sequence ID" value="ATL48910.1"/>
    <property type="molecule type" value="Genomic_DNA"/>
</dbReference>
<dbReference type="InterPro" id="IPR014718">
    <property type="entry name" value="GH-type_carb-bd"/>
</dbReference>
<keyword evidence="4" id="KW-0732">Signal</keyword>
<dbReference type="SUPFAM" id="SSF51182">
    <property type="entry name" value="RmlC-like cupins"/>
    <property type="match status" value="1"/>
</dbReference>
<sequence>MKYVITFTALIMIIPLIATAQPIIKKRSTAAEFSIIHQQIVDQLPIEEGGIQNIDRTASYALSQMTPGGAFKNIDYNNKRRANWPVTDHLKYLQALSLAYTLPASKYYRQTGLEAKIIASLKDWNDKNPICPNWFPNEIRGPQLMGQILLILKLHDIKVPADIQSGLIEKMQRGDMYKQTGANKLDVALHYIYEAVITRNEELMNKAAQQCYEPIEFTREEGLQYDYTFFQHGPQLQIAAYGMTFIRGEYRAAAFLNNTRWAIPAEKKEMLSRYFKQVYLNTTRGPYNDFNTTGREFSRIGSLKKGLSTIGYIIRDAALVSLEDSSFYELVKQKLQGSKAPSFKTPTMHRHFWIGDYTLYHCPAYLFSVRTNSVRTGRTEIINSENLLGRTNSDGATNIQRRGDEYYNIFPLWEWDKIPGVTCRDYVADTISKARIGGLGTTAFVGGLSDSLYGHSVYTQNFDDVRAQKAYFFVKDAVVCLGTGISSNSYEPITTTLNQCWLNSPVYVNGKKINGKKFDYNFNGSRSNWIWQDSIAYIFPRGGQVKGSQQREYGNWGRLNVMYTDKNKASGEVFKLWLEHGIKPMDGNYAYIIKPGIGLDMLDPVAVNDIQILANNDTLQAISQKKEHIYQAICYKAQQFRLGNYKLAVDQACLLMIRKNVNGKTLLSLADPTQQLESINITINHQKIHCQLPNGVNAGRTQEYVLNNINMNFENFLSTATAPIQDLGDGITRQILGHDASMMMVKVNFEKGAVGAMHQHVHTQSTYVLDGVFEFTVGNETKLVKKGDALIMPSNVMHGCKCLEAGSLLDVFTPRREDYLITD</sequence>
<dbReference type="CDD" id="cd02238">
    <property type="entry name" value="cupin_KdgF"/>
    <property type="match status" value="1"/>
</dbReference>
<feature type="domain" description="Polysaccharide lyase family 8 central" evidence="8">
    <location>
        <begin position="349"/>
        <end position="597"/>
    </location>
</feature>
<gene>
    <name evidence="12" type="ORF">COR50_18015</name>
</gene>
<dbReference type="InterPro" id="IPR011051">
    <property type="entry name" value="RmlC_Cupin_sf"/>
</dbReference>
<dbReference type="InterPro" id="IPR012970">
    <property type="entry name" value="Lyase_8_alpha_N"/>
</dbReference>
<dbReference type="InterPro" id="IPR004103">
    <property type="entry name" value="Lyase_8_C"/>
</dbReference>
<dbReference type="SUPFAM" id="SSF74650">
    <property type="entry name" value="Galactose mutarotase-like"/>
    <property type="match status" value="1"/>
</dbReference>
<evidence type="ECO:0000313" key="13">
    <source>
        <dbReference type="Proteomes" id="UP000220133"/>
    </source>
</evidence>
<dbReference type="SUPFAM" id="SSF48230">
    <property type="entry name" value="Chondroitin AC/alginate lyase"/>
    <property type="match status" value="1"/>
</dbReference>
<evidence type="ECO:0000259" key="9">
    <source>
        <dbReference type="Pfam" id="PF02884"/>
    </source>
</evidence>
<dbReference type="InterPro" id="IPR011013">
    <property type="entry name" value="Gal_mutarotase_sf_dom"/>
</dbReference>
<evidence type="ECO:0000259" key="11">
    <source>
        <dbReference type="Pfam" id="PF08124"/>
    </source>
</evidence>
<dbReference type="InterPro" id="IPR014710">
    <property type="entry name" value="RmlC-like_jellyroll"/>
</dbReference>
<evidence type="ECO:0000256" key="5">
    <source>
        <dbReference type="ARBA" id="ARBA00022837"/>
    </source>
</evidence>
<dbReference type="InterPro" id="IPR008929">
    <property type="entry name" value="Chondroitin_lyas"/>
</dbReference>
<dbReference type="AlphaFoldDB" id="A0A291QY96"/>
<feature type="active site" evidence="7">
    <location>
        <position position="295"/>
    </location>
</feature>
<dbReference type="PANTHER" id="PTHR38481:SF1">
    <property type="entry name" value="HYALURONATE LYASE"/>
    <property type="match status" value="1"/>
</dbReference>
<reference evidence="12 13" key="1">
    <citation type="submission" date="2017-10" db="EMBL/GenBank/DDBJ databases">
        <title>Paenichitinophaga pekingensis gen. nov., sp. nov., isolated from activated sludge.</title>
        <authorList>
            <person name="Jin D."/>
            <person name="Kong X."/>
            <person name="Deng Y."/>
            <person name="Bai Z."/>
        </authorList>
    </citation>
    <scope>NUCLEOTIDE SEQUENCE [LARGE SCALE GENOMIC DNA]</scope>
    <source>
        <strain evidence="12 13">13</strain>
    </source>
</reference>
<evidence type="ECO:0000256" key="6">
    <source>
        <dbReference type="ARBA" id="ARBA00023239"/>
    </source>
</evidence>
<dbReference type="KEGG" id="cbae:COR50_18015"/>
<keyword evidence="6" id="KW-0456">Lyase</keyword>
<dbReference type="GO" id="GO:0005576">
    <property type="term" value="C:extracellular region"/>
    <property type="evidence" value="ECO:0007669"/>
    <property type="project" value="InterPro"/>
</dbReference>
<dbReference type="Pfam" id="PF08124">
    <property type="entry name" value="Lyase_8_N"/>
    <property type="match status" value="1"/>
</dbReference>
<feature type="domain" description="Polysaccharide lyase 8 N-terminal alpha-helical" evidence="11">
    <location>
        <begin position="52"/>
        <end position="305"/>
    </location>
</feature>
<evidence type="ECO:0000256" key="7">
    <source>
        <dbReference type="PIRSR" id="PIRSR638970-1"/>
    </source>
</evidence>
<dbReference type="Gene3D" id="2.60.220.10">
    <property type="entry name" value="Polysaccharide lyase family 8-like, C-terminal"/>
    <property type="match status" value="1"/>
</dbReference>